<name>A0A6C0F110_9ZZZZ</name>
<sequence>MPVIEREGCKYLTITPISRNVRNKGYIDYNEQKERTSIHGHRWCWDDSQYNKAKIGEYFAFLFFERRVVIHKIENIRPPSERLESWLPNVTQRNRQVLELSNPLKELSWREWLEHGGLLCKQVTYTTNTMLKMPPLYQMLVLMEIEKEIETPEQTSYANV</sequence>
<protein>
    <submittedName>
        <fullName evidence="1">Uncharacterized protein</fullName>
    </submittedName>
</protein>
<evidence type="ECO:0000313" key="1">
    <source>
        <dbReference type="EMBL" id="QHT34343.1"/>
    </source>
</evidence>
<proteinExistence type="predicted"/>
<dbReference type="EMBL" id="MN738998">
    <property type="protein sequence ID" value="QHT34343.1"/>
    <property type="molecule type" value="Genomic_DNA"/>
</dbReference>
<reference evidence="1" key="1">
    <citation type="journal article" date="2020" name="Nature">
        <title>Giant virus diversity and host interactions through global metagenomics.</title>
        <authorList>
            <person name="Schulz F."/>
            <person name="Roux S."/>
            <person name="Paez-Espino D."/>
            <person name="Jungbluth S."/>
            <person name="Walsh D.A."/>
            <person name="Denef V.J."/>
            <person name="McMahon K.D."/>
            <person name="Konstantinidis K.T."/>
            <person name="Eloe-Fadrosh E.A."/>
            <person name="Kyrpides N.C."/>
            <person name="Woyke T."/>
        </authorList>
    </citation>
    <scope>NUCLEOTIDE SEQUENCE</scope>
    <source>
        <strain evidence="1">GVMAG-M-3300009163-63</strain>
    </source>
</reference>
<accession>A0A6C0F110</accession>
<dbReference type="AlphaFoldDB" id="A0A6C0F110"/>
<organism evidence="1">
    <name type="scientific">viral metagenome</name>
    <dbReference type="NCBI Taxonomy" id="1070528"/>
    <lineage>
        <taxon>unclassified sequences</taxon>
        <taxon>metagenomes</taxon>
        <taxon>organismal metagenomes</taxon>
    </lineage>
</organism>